<name>A0A9P8HSL7_9PEZI</name>
<evidence type="ECO:0000256" key="4">
    <source>
        <dbReference type="SAM" id="MobiDB-lite"/>
    </source>
</evidence>
<evidence type="ECO:0000256" key="2">
    <source>
        <dbReference type="ARBA" id="ARBA00022679"/>
    </source>
</evidence>
<dbReference type="PANTHER" id="PTHR46402">
    <property type="entry name" value="SET AND MYND DOMAIN-CONTAINING PROTEIN 5"/>
    <property type="match status" value="1"/>
</dbReference>
<reference evidence="5" key="1">
    <citation type="submission" date="2021-03" db="EMBL/GenBank/DDBJ databases">
        <title>Comparative genomics and phylogenomic investigation of the class Geoglossomycetes provide insights into ecological specialization and systematics.</title>
        <authorList>
            <person name="Melie T."/>
            <person name="Pirro S."/>
            <person name="Miller A.N."/>
            <person name="Quandt A."/>
        </authorList>
    </citation>
    <scope>NUCLEOTIDE SEQUENCE</scope>
    <source>
        <strain evidence="5">GBOQ0MN5Z8</strain>
    </source>
</reference>
<comment type="caution">
    <text evidence="5">The sequence shown here is derived from an EMBL/GenBank/DDBJ whole genome shotgun (WGS) entry which is preliminary data.</text>
</comment>
<organism evidence="5 6">
    <name type="scientific">Glutinoglossum americanum</name>
    <dbReference type="NCBI Taxonomy" id="1670608"/>
    <lineage>
        <taxon>Eukaryota</taxon>
        <taxon>Fungi</taxon>
        <taxon>Dikarya</taxon>
        <taxon>Ascomycota</taxon>
        <taxon>Pezizomycotina</taxon>
        <taxon>Geoglossomycetes</taxon>
        <taxon>Geoglossales</taxon>
        <taxon>Geoglossaceae</taxon>
        <taxon>Glutinoglossum</taxon>
    </lineage>
</organism>
<dbReference type="Gene3D" id="2.170.270.10">
    <property type="entry name" value="SET domain"/>
    <property type="match status" value="1"/>
</dbReference>
<sequence>MALTIKLREASRNRYHQDMLNRLLESQEQPAKTYDQELDPPLSYAAPPDKTSWRHDQWWIGGGNKRYFEESRLHGWGINRNRKYATTVQEGGKPLASWQLYTIALANSPYNPTYWIARAFHFFQLGFYDLALGDAYRAMNLAEVVTDPFQRGKRPGLYNLVHNAVEQHLLMASDTEPGVLEKLRSNFGVPYFLYPLRQAINHTISLSLIQTESWKDYEIHESYLLDRLIMNDEDTKLFTGRRARYAPVVKQAERRLPTLQGWRHEIRRGFVTGKQHPQALPIKRTGRAFIQKLTKDFARGCEGVGPAVVEVAAKAIRGRNRPDSLGLFASAEIPANTFILIDEPNVRGLSRHLETNEDVERIRRYARNCKEAGSIAERPPTIQQEHYLCENCFSTPRAFEVLRAHREALNIPVRDPPIVGPAAVRAASPAYVHSGNVCKCALADPHIYFCWKDGQVDEDEWVATHPQRSHGNIKVQKPVKRHNRPVLGAETQRQDYPDQENGMDVEYQGQKDYSYDSDTDDINDQIVEYEDAEGVIYLGRLGGDGSLWTFEGEMAWADSIPLKYSFIGDDSEDETNFRGYMNPRKRKAQSQNQKARYQLSVLLDIPPVVPEDQQPPTPDEPRGTCLQVARSVFHHNACSKNDWRWLHAATQPPWDEHGTLLCLLLKEVFDMTVKQQKVHEQCTLPVEIDPIIGLCGGENRPKEKFPFSWSGNIVVPFDILEALGVNIYNNFAFDTWAIQLTLRKLLLNAIPWDISRRGPDGDKLPDPPDLPSQYPTPTLLLFSNFALINHACGDAANATWGFDLQERHDTTHQPSQPGVPNMLLVKTTKHIHPDEEIKVNYFPDRSQSERAGKAGRLFGGKPCLCRKCVVDVNPHLADESDYGIDSHSDTDADTTDTDSSE</sequence>
<evidence type="ECO:0000313" key="5">
    <source>
        <dbReference type="EMBL" id="KAH0536702.1"/>
    </source>
</evidence>
<evidence type="ECO:0000256" key="3">
    <source>
        <dbReference type="ARBA" id="ARBA00022691"/>
    </source>
</evidence>
<protein>
    <recommendedName>
        <fullName evidence="7">SET domain-containing protein</fullName>
    </recommendedName>
</protein>
<keyword evidence="3" id="KW-0949">S-adenosyl-L-methionine</keyword>
<proteinExistence type="predicted"/>
<evidence type="ECO:0008006" key="7">
    <source>
        <dbReference type="Google" id="ProtNLM"/>
    </source>
</evidence>
<dbReference type="GO" id="GO:0032259">
    <property type="term" value="P:methylation"/>
    <property type="evidence" value="ECO:0007669"/>
    <property type="project" value="UniProtKB-KW"/>
</dbReference>
<feature type="region of interest" description="Disordered" evidence="4">
    <location>
        <begin position="30"/>
        <end position="51"/>
    </location>
</feature>
<keyword evidence="1" id="KW-0489">Methyltransferase</keyword>
<keyword evidence="2" id="KW-0808">Transferase</keyword>
<gene>
    <name evidence="5" type="ORF">FGG08_006443</name>
</gene>
<dbReference type="OrthoDB" id="438641at2759"/>
<dbReference type="PANTHER" id="PTHR46402:SF2">
    <property type="entry name" value="HISTONE-LYSINE N-TRIMETHYLTRANSFERASE SMYD5"/>
    <property type="match status" value="1"/>
</dbReference>
<dbReference type="InterPro" id="IPR046341">
    <property type="entry name" value="SET_dom_sf"/>
</dbReference>
<dbReference type="GO" id="GO:0045814">
    <property type="term" value="P:negative regulation of gene expression, epigenetic"/>
    <property type="evidence" value="ECO:0007669"/>
    <property type="project" value="TreeGrafter"/>
</dbReference>
<evidence type="ECO:0000256" key="1">
    <source>
        <dbReference type="ARBA" id="ARBA00022603"/>
    </source>
</evidence>
<dbReference type="AlphaFoldDB" id="A0A9P8HSL7"/>
<dbReference type="GO" id="GO:0042799">
    <property type="term" value="F:histone H4K20 methyltransferase activity"/>
    <property type="evidence" value="ECO:0007669"/>
    <property type="project" value="TreeGrafter"/>
</dbReference>
<feature type="compositionally biased region" description="Acidic residues" evidence="4">
    <location>
        <begin position="891"/>
        <end position="901"/>
    </location>
</feature>
<accession>A0A9P8HSL7</accession>
<evidence type="ECO:0000313" key="6">
    <source>
        <dbReference type="Proteomes" id="UP000698800"/>
    </source>
</evidence>
<dbReference type="SUPFAM" id="SSF82199">
    <property type="entry name" value="SET domain"/>
    <property type="match status" value="1"/>
</dbReference>
<feature type="region of interest" description="Disordered" evidence="4">
    <location>
        <begin position="877"/>
        <end position="901"/>
    </location>
</feature>
<dbReference type="EMBL" id="JAGHQL010000185">
    <property type="protein sequence ID" value="KAH0536702.1"/>
    <property type="molecule type" value="Genomic_DNA"/>
</dbReference>
<dbReference type="Proteomes" id="UP000698800">
    <property type="component" value="Unassembled WGS sequence"/>
</dbReference>
<keyword evidence="6" id="KW-1185">Reference proteome</keyword>